<dbReference type="GO" id="GO:0016740">
    <property type="term" value="F:transferase activity"/>
    <property type="evidence" value="ECO:0007669"/>
    <property type="project" value="UniProtKB-KW"/>
</dbReference>
<keyword evidence="4 11" id="KW-0808">Transferase</keyword>
<comment type="subcellular location">
    <subcellularLocation>
        <location evidence="1">Cell membrane</location>
    </subcellularLocation>
</comment>
<feature type="domain" description="Bacterial sugar transferase" evidence="10">
    <location>
        <begin position="37"/>
        <end position="228"/>
    </location>
</feature>
<dbReference type="Pfam" id="PF02397">
    <property type="entry name" value="Bac_transf"/>
    <property type="match status" value="1"/>
</dbReference>
<evidence type="ECO:0000313" key="12">
    <source>
        <dbReference type="Proteomes" id="UP000732399"/>
    </source>
</evidence>
<accession>A0ABX1CLG6</accession>
<name>A0ABX1CLG6_9SPHN</name>
<protein>
    <submittedName>
        <fullName evidence="11">Sugar transferase</fullName>
    </submittedName>
</protein>
<evidence type="ECO:0000256" key="8">
    <source>
        <dbReference type="ARBA" id="ARBA00023169"/>
    </source>
</evidence>
<feature type="transmembrane region" description="Helical" evidence="9">
    <location>
        <begin position="42"/>
        <end position="65"/>
    </location>
</feature>
<reference evidence="11 12" key="1">
    <citation type="submission" date="2020-03" db="EMBL/GenBank/DDBJ databases">
        <authorList>
            <person name="Wang L."/>
            <person name="He N."/>
            <person name="Li Y."/>
            <person name="Fang Y."/>
            <person name="Zhang F."/>
        </authorList>
    </citation>
    <scope>NUCLEOTIDE SEQUENCE [LARGE SCALE GENOMIC DNA]</scope>
    <source>
        <strain evidence="11 12">36D10-4-7</strain>
    </source>
</reference>
<gene>
    <name evidence="11" type="ORF">HBH26_03575</name>
</gene>
<evidence type="ECO:0000256" key="4">
    <source>
        <dbReference type="ARBA" id="ARBA00022679"/>
    </source>
</evidence>
<evidence type="ECO:0000256" key="1">
    <source>
        <dbReference type="ARBA" id="ARBA00004236"/>
    </source>
</evidence>
<keyword evidence="6 9" id="KW-1133">Transmembrane helix</keyword>
<evidence type="ECO:0000256" key="6">
    <source>
        <dbReference type="ARBA" id="ARBA00022989"/>
    </source>
</evidence>
<evidence type="ECO:0000256" key="2">
    <source>
        <dbReference type="ARBA" id="ARBA00006464"/>
    </source>
</evidence>
<keyword evidence="8" id="KW-0270">Exopolysaccharide synthesis</keyword>
<evidence type="ECO:0000256" key="5">
    <source>
        <dbReference type="ARBA" id="ARBA00022692"/>
    </source>
</evidence>
<comment type="caution">
    <text evidence="11">The sequence shown here is derived from an EMBL/GenBank/DDBJ whole genome shotgun (WGS) entry which is preliminary data.</text>
</comment>
<dbReference type="PANTHER" id="PTHR30576:SF4">
    <property type="entry name" value="UNDECAPRENYL-PHOSPHATE GALACTOSE PHOSPHOTRANSFERASE"/>
    <property type="match status" value="1"/>
</dbReference>
<dbReference type="Proteomes" id="UP000732399">
    <property type="component" value="Unassembled WGS sequence"/>
</dbReference>
<evidence type="ECO:0000259" key="10">
    <source>
        <dbReference type="Pfam" id="PF02397"/>
    </source>
</evidence>
<dbReference type="RefSeq" id="WP_168133229.1">
    <property type="nucleotide sequence ID" value="NZ_JAAVJH010000002.1"/>
</dbReference>
<evidence type="ECO:0000256" key="9">
    <source>
        <dbReference type="SAM" id="Phobius"/>
    </source>
</evidence>
<keyword evidence="5 9" id="KW-0812">Transmembrane</keyword>
<dbReference type="EMBL" id="JAAVJH010000002">
    <property type="protein sequence ID" value="NJR77696.1"/>
    <property type="molecule type" value="Genomic_DNA"/>
</dbReference>
<keyword evidence="3" id="KW-1003">Cell membrane</keyword>
<evidence type="ECO:0000256" key="3">
    <source>
        <dbReference type="ARBA" id="ARBA00022475"/>
    </source>
</evidence>
<dbReference type="InterPro" id="IPR003362">
    <property type="entry name" value="Bact_transf"/>
</dbReference>
<organism evidence="11 12">
    <name type="scientific">Sphingomonas corticis</name>
    <dbReference type="NCBI Taxonomy" id="2722791"/>
    <lineage>
        <taxon>Bacteria</taxon>
        <taxon>Pseudomonadati</taxon>
        <taxon>Pseudomonadota</taxon>
        <taxon>Alphaproteobacteria</taxon>
        <taxon>Sphingomonadales</taxon>
        <taxon>Sphingomonadaceae</taxon>
        <taxon>Sphingomonas</taxon>
    </lineage>
</organism>
<evidence type="ECO:0000256" key="7">
    <source>
        <dbReference type="ARBA" id="ARBA00023136"/>
    </source>
</evidence>
<evidence type="ECO:0000313" key="11">
    <source>
        <dbReference type="EMBL" id="NJR77696.1"/>
    </source>
</evidence>
<proteinExistence type="inferred from homology"/>
<sequence length="234" mass="26289">MIHSATRRWTVPGTVATAASFRTAGTGDVVADRGRGKRVLDVTIAVIALVLVLPAMACIALLVWMHDRHSPFFAQQRIGRGGAMFACLKFRTMVADSERVLQEHLAAHPEAMAEWVETRKLRDDPRITPIGRFLRKSSLDELPQLFNVIAGTMSVVGPRPIVVDEISRYGRYFHHYCSLRPGITGLWQVSGRNDVSYRRRVVLDYVYSRSKSVPLDLLIMSRTVPSVLLRRGSY</sequence>
<comment type="similarity">
    <text evidence="2">Belongs to the bacterial sugar transferase family.</text>
</comment>
<keyword evidence="12" id="KW-1185">Reference proteome</keyword>
<dbReference type="PANTHER" id="PTHR30576">
    <property type="entry name" value="COLANIC BIOSYNTHESIS UDP-GLUCOSE LIPID CARRIER TRANSFERASE"/>
    <property type="match status" value="1"/>
</dbReference>
<keyword evidence="7 9" id="KW-0472">Membrane</keyword>